<feature type="transmembrane region" description="Helical" evidence="7">
    <location>
        <begin position="65"/>
        <end position="86"/>
    </location>
</feature>
<evidence type="ECO:0000256" key="1">
    <source>
        <dbReference type="ARBA" id="ARBA00004651"/>
    </source>
</evidence>
<evidence type="ECO:0000256" key="2">
    <source>
        <dbReference type="ARBA" id="ARBA00022448"/>
    </source>
</evidence>
<feature type="transmembrane region" description="Helical" evidence="7">
    <location>
        <begin position="356"/>
        <end position="373"/>
    </location>
</feature>
<feature type="transmembrane region" description="Helical" evidence="7">
    <location>
        <begin position="291"/>
        <end position="314"/>
    </location>
</feature>
<evidence type="ECO:0000313" key="10">
    <source>
        <dbReference type="Proteomes" id="UP001387364"/>
    </source>
</evidence>
<dbReference type="SUPFAM" id="SSF103473">
    <property type="entry name" value="MFS general substrate transporter"/>
    <property type="match status" value="1"/>
</dbReference>
<dbReference type="Proteomes" id="UP001387364">
    <property type="component" value="Chromosome"/>
</dbReference>
<evidence type="ECO:0000256" key="7">
    <source>
        <dbReference type="SAM" id="Phobius"/>
    </source>
</evidence>
<keyword evidence="10" id="KW-1185">Reference proteome</keyword>
<feature type="transmembrane region" description="Helical" evidence="7">
    <location>
        <begin position="266"/>
        <end position="285"/>
    </location>
</feature>
<name>A0ABZ2NAA2_9BACI</name>
<feature type="transmembrane region" description="Helical" evidence="7">
    <location>
        <begin position="154"/>
        <end position="175"/>
    </location>
</feature>
<dbReference type="InterPro" id="IPR020846">
    <property type="entry name" value="MFS_dom"/>
</dbReference>
<keyword evidence="3" id="KW-1003">Cell membrane</keyword>
<dbReference type="InterPro" id="IPR011701">
    <property type="entry name" value="MFS"/>
</dbReference>
<feature type="transmembrane region" description="Helical" evidence="7">
    <location>
        <begin position="196"/>
        <end position="222"/>
    </location>
</feature>
<feature type="transmembrane region" description="Helical" evidence="7">
    <location>
        <begin position="35"/>
        <end position="58"/>
    </location>
</feature>
<evidence type="ECO:0000313" key="9">
    <source>
        <dbReference type="EMBL" id="WXB94659.1"/>
    </source>
</evidence>
<evidence type="ECO:0000256" key="5">
    <source>
        <dbReference type="ARBA" id="ARBA00022989"/>
    </source>
</evidence>
<reference evidence="9 10" key="1">
    <citation type="submission" date="2024-02" db="EMBL/GenBank/DDBJ databases">
        <title>Seven novel Bacillus-like species.</title>
        <authorList>
            <person name="Liu G."/>
        </authorList>
    </citation>
    <scope>NUCLEOTIDE SEQUENCE [LARGE SCALE GENOMIC DNA]</scope>
    <source>
        <strain evidence="9 10">FJAT-52991</strain>
    </source>
</reference>
<evidence type="ECO:0000256" key="4">
    <source>
        <dbReference type="ARBA" id="ARBA00022692"/>
    </source>
</evidence>
<dbReference type="Gene3D" id="1.20.1250.20">
    <property type="entry name" value="MFS general substrate transporter like domains"/>
    <property type="match status" value="2"/>
</dbReference>
<comment type="subcellular location">
    <subcellularLocation>
        <location evidence="1">Cell membrane</location>
        <topology evidence="1">Multi-pass membrane protein</topology>
    </subcellularLocation>
</comment>
<protein>
    <submittedName>
        <fullName evidence="9">MFS transporter</fullName>
    </submittedName>
</protein>
<keyword evidence="6 7" id="KW-0472">Membrane</keyword>
<dbReference type="PROSITE" id="PS50850">
    <property type="entry name" value="MFS"/>
    <property type="match status" value="1"/>
</dbReference>
<dbReference type="InterPro" id="IPR036259">
    <property type="entry name" value="MFS_trans_sf"/>
</dbReference>
<dbReference type="RefSeq" id="WP_338754456.1">
    <property type="nucleotide sequence ID" value="NZ_CP147404.1"/>
</dbReference>
<keyword evidence="5 7" id="KW-1133">Transmembrane helix</keyword>
<gene>
    <name evidence="9" type="ORF">WDJ61_08560</name>
</gene>
<dbReference type="EMBL" id="CP147404">
    <property type="protein sequence ID" value="WXB94659.1"/>
    <property type="molecule type" value="Genomic_DNA"/>
</dbReference>
<feature type="transmembrane region" description="Helical" evidence="7">
    <location>
        <begin position="326"/>
        <end position="350"/>
    </location>
</feature>
<feature type="domain" description="Major facilitator superfamily (MFS) profile" evidence="8">
    <location>
        <begin position="1"/>
        <end position="378"/>
    </location>
</feature>
<feature type="transmembrane region" description="Helical" evidence="7">
    <location>
        <begin position="126"/>
        <end position="148"/>
    </location>
</feature>
<dbReference type="Pfam" id="PF07690">
    <property type="entry name" value="MFS_1"/>
    <property type="match status" value="2"/>
</dbReference>
<evidence type="ECO:0000259" key="8">
    <source>
        <dbReference type="PROSITE" id="PS50850"/>
    </source>
</evidence>
<proteinExistence type="predicted"/>
<evidence type="ECO:0000256" key="3">
    <source>
        <dbReference type="ARBA" id="ARBA00022475"/>
    </source>
</evidence>
<sequence length="384" mass="41316">MRVLVFMIVFFSFFDLFTQLPIMSPFAESLGATPLLTGLVVGIYSFSNTIGNVASGFLTDKKGAFRILVIGLTLTGLSLLCYRFAVDAWSLLAIRFLHGLLAGLIVPAAFTYLANAATEGKKGKSSAISGAFVGLAAVIGPAFSGIVASRTSEVTVLTVTAICMLILAIVSLIFLRNNVNSPLQVEAKQQMLVRTFFQQANVVKAFIGAFLLMFSQGVLAYMLPLKVIDLGFDAQTSGMLLSTFGVTAILIFLLPTNRLFDLIKPMWTLAFGMSSMGLSLILLSQFDDTSLLYLCMVVYGIGFAFLFPSLNSLLVQAVEPAHRGKAYGYFYAFFSLGVVIGSGLTGLFGFTPLQGFLFTGVLLIFAAAGSLLIEPPVMKEKQFQ</sequence>
<keyword evidence="4 7" id="KW-0812">Transmembrane</keyword>
<dbReference type="PANTHER" id="PTHR23517">
    <property type="entry name" value="RESISTANCE PROTEIN MDTM, PUTATIVE-RELATED-RELATED"/>
    <property type="match status" value="1"/>
</dbReference>
<dbReference type="CDD" id="cd17325">
    <property type="entry name" value="MFS_MdtG_SLC18_like"/>
    <property type="match status" value="1"/>
</dbReference>
<dbReference type="InterPro" id="IPR050171">
    <property type="entry name" value="MFS_Transporters"/>
</dbReference>
<organism evidence="9 10">
    <name type="scientific">Bacillus kandeliae</name>
    <dbReference type="NCBI Taxonomy" id="3129297"/>
    <lineage>
        <taxon>Bacteria</taxon>
        <taxon>Bacillati</taxon>
        <taxon>Bacillota</taxon>
        <taxon>Bacilli</taxon>
        <taxon>Bacillales</taxon>
        <taxon>Bacillaceae</taxon>
        <taxon>Bacillus</taxon>
    </lineage>
</organism>
<feature type="transmembrane region" description="Helical" evidence="7">
    <location>
        <begin position="92"/>
        <end position="114"/>
    </location>
</feature>
<accession>A0ABZ2NAA2</accession>
<dbReference type="PANTHER" id="PTHR23517:SF3">
    <property type="entry name" value="INTEGRAL MEMBRANE TRANSPORT PROTEIN"/>
    <property type="match status" value="1"/>
</dbReference>
<keyword evidence="2" id="KW-0813">Transport</keyword>
<evidence type="ECO:0000256" key="6">
    <source>
        <dbReference type="ARBA" id="ARBA00023136"/>
    </source>
</evidence>
<feature type="transmembrane region" description="Helical" evidence="7">
    <location>
        <begin position="234"/>
        <end position="254"/>
    </location>
</feature>